<evidence type="ECO:0000256" key="2">
    <source>
        <dbReference type="ARBA" id="ARBA00022857"/>
    </source>
</evidence>
<evidence type="ECO:0000256" key="3">
    <source>
        <dbReference type="ARBA" id="ARBA00023002"/>
    </source>
</evidence>
<name>A0A328VC80_9CHLR</name>
<feature type="binding site" evidence="5">
    <location>
        <position position="115"/>
    </location>
    <ligand>
        <name>substrate</name>
    </ligand>
</feature>
<dbReference type="RefSeq" id="WP_112426220.1">
    <property type="nucleotide sequence ID" value="NZ_MCIF01000002.1"/>
</dbReference>
<dbReference type="Pfam" id="PF00248">
    <property type="entry name" value="Aldo_ket_red"/>
    <property type="match status" value="1"/>
</dbReference>
<dbReference type="OrthoDB" id="9804790at2"/>
<evidence type="ECO:0000256" key="1">
    <source>
        <dbReference type="ARBA" id="ARBA00007905"/>
    </source>
</evidence>
<proteinExistence type="inferred from homology"/>
<dbReference type="EMBL" id="MCIF01000002">
    <property type="protein sequence ID" value="RAQ94371.1"/>
    <property type="molecule type" value="Genomic_DNA"/>
</dbReference>
<dbReference type="InterPro" id="IPR018170">
    <property type="entry name" value="Aldo/ket_reductase_CS"/>
</dbReference>
<evidence type="ECO:0000313" key="9">
    <source>
        <dbReference type="Proteomes" id="UP000248706"/>
    </source>
</evidence>
<comment type="caution">
    <text evidence="8">The sequence shown here is derived from an EMBL/GenBank/DDBJ whole genome shotgun (WGS) entry which is preliminary data.</text>
</comment>
<comment type="similarity">
    <text evidence="1">Belongs to the aldo/keto reductase family.</text>
</comment>
<gene>
    <name evidence="8" type="ORF">A4R35_02425</name>
</gene>
<keyword evidence="3" id="KW-0560">Oxidoreductase</keyword>
<dbReference type="Proteomes" id="UP000248706">
    <property type="component" value="Unassembled WGS sequence"/>
</dbReference>
<dbReference type="PIRSF" id="PIRSF000097">
    <property type="entry name" value="AKR"/>
    <property type="match status" value="1"/>
</dbReference>
<dbReference type="InterPro" id="IPR036812">
    <property type="entry name" value="NAD(P)_OxRdtase_dom_sf"/>
</dbReference>
<keyword evidence="9" id="KW-1185">Reference proteome</keyword>
<protein>
    <submittedName>
        <fullName evidence="8">Oxidoreductase</fullName>
    </submittedName>
</protein>
<dbReference type="PROSITE" id="PS00062">
    <property type="entry name" value="ALDOKETO_REDUCTASE_2"/>
    <property type="match status" value="1"/>
</dbReference>
<dbReference type="PROSITE" id="PS00798">
    <property type="entry name" value="ALDOKETO_REDUCTASE_1"/>
    <property type="match status" value="1"/>
</dbReference>
<dbReference type="InterPro" id="IPR020471">
    <property type="entry name" value="AKR"/>
</dbReference>
<reference evidence="8 9" key="1">
    <citation type="submission" date="2016-08" db="EMBL/GenBank/DDBJ databases">
        <title>Analysis of Carbohydrate Active Enzymes in Thermogemmatispora T81 Reveals Carbohydrate Degradation Ability.</title>
        <authorList>
            <person name="Tomazini A."/>
            <person name="Lal S."/>
            <person name="Stott M."/>
            <person name="Henrissat B."/>
            <person name="Polikarpov I."/>
            <person name="Sparling R."/>
            <person name="Levin D.B."/>
        </authorList>
    </citation>
    <scope>NUCLEOTIDE SEQUENCE [LARGE SCALE GENOMIC DNA]</scope>
    <source>
        <strain evidence="8 9">T81</strain>
    </source>
</reference>
<evidence type="ECO:0000256" key="4">
    <source>
        <dbReference type="PIRSR" id="PIRSR000097-1"/>
    </source>
</evidence>
<evidence type="ECO:0000313" key="8">
    <source>
        <dbReference type="EMBL" id="RAQ94371.1"/>
    </source>
</evidence>
<dbReference type="Gene3D" id="3.20.20.100">
    <property type="entry name" value="NADP-dependent oxidoreductase domain"/>
    <property type="match status" value="1"/>
</dbReference>
<sequence length="286" mass="32338">MPDHQVHTDIPWVTLNNGVRMPQLGLGVFLTPKEQTISSVLAAFENGYRLIDTAAAYRNEEEVGEAIRQSGLPREELFITSKLWNSDHGYDQAIKGLETSLKRLGLDYLDLYLIHWPLPMKGLTLQTWKGLERAYKDGKVRAIGVSNFKPAHLERLLPESEVVPAVLQIELHPTFTQEETRNYARAHGIQVESWFPLGGQRSKDTLLSTPLLRQLADKYGKTPAQIVLRWHMQLGLVAIPKSVHAERIRENRLIFDFELSQEEVAAISALDTGVRLGPDPDTFDVE</sequence>
<dbReference type="GO" id="GO:0016616">
    <property type="term" value="F:oxidoreductase activity, acting on the CH-OH group of donors, NAD or NADP as acceptor"/>
    <property type="evidence" value="ECO:0007669"/>
    <property type="project" value="UniProtKB-ARBA"/>
</dbReference>
<dbReference type="PANTHER" id="PTHR43827:SF3">
    <property type="entry name" value="NADP-DEPENDENT OXIDOREDUCTASE DOMAIN-CONTAINING PROTEIN"/>
    <property type="match status" value="1"/>
</dbReference>
<keyword evidence="2" id="KW-0521">NADP</keyword>
<accession>A0A328VC80</accession>
<dbReference type="InterPro" id="IPR023210">
    <property type="entry name" value="NADP_OxRdtase_dom"/>
</dbReference>
<dbReference type="SUPFAM" id="SSF51430">
    <property type="entry name" value="NAD(P)-linked oxidoreductase"/>
    <property type="match status" value="1"/>
</dbReference>
<dbReference type="FunFam" id="3.20.20.100:FF:000015">
    <property type="entry name" value="Oxidoreductase, aldo/keto reductase family"/>
    <property type="match status" value="1"/>
</dbReference>
<evidence type="ECO:0000256" key="6">
    <source>
        <dbReference type="PIRSR" id="PIRSR000097-3"/>
    </source>
</evidence>
<dbReference type="PRINTS" id="PR00069">
    <property type="entry name" value="ALDKETRDTASE"/>
</dbReference>
<feature type="active site" description="Proton donor" evidence="4">
    <location>
        <position position="57"/>
    </location>
</feature>
<organism evidence="8 9">
    <name type="scientific">Thermogemmatispora tikiterensis</name>
    <dbReference type="NCBI Taxonomy" id="1825093"/>
    <lineage>
        <taxon>Bacteria</taxon>
        <taxon>Bacillati</taxon>
        <taxon>Chloroflexota</taxon>
        <taxon>Ktedonobacteria</taxon>
        <taxon>Thermogemmatisporales</taxon>
        <taxon>Thermogemmatisporaceae</taxon>
        <taxon>Thermogemmatispora</taxon>
    </lineage>
</organism>
<dbReference type="AlphaFoldDB" id="A0A328VC80"/>
<feature type="site" description="Lowers pKa of active site Tyr" evidence="6">
    <location>
        <position position="82"/>
    </location>
</feature>
<dbReference type="PANTHER" id="PTHR43827">
    <property type="entry name" value="2,5-DIKETO-D-GLUCONIC ACID REDUCTASE"/>
    <property type="match status" value="1"/>
</dbReference>
<feature type="domain" description="NADP-dependent oxidoreductase" evidence="7">
    <location>
        <begin position="31"/>
        <end position="271"/>
    </location>
</feature>
<evidence type="ECO:0000256" key="5">
    <source>
        <dbReference type="PIRSR" id="PIRSR000097-2"/>
    </source>
</evidence>
<evidence type="ECO:0000259" key="7">
    <source>
        <dbReference type="Pfam" id="PF00248"/>
    </source>
</evidence>